<reference evidence="2 3" key="1">
    <citation type="journal article" date="2017" name="PLoS Biol.">
        <title>The sea cucumber genome provides insights into morphological evolution and visceral regeneration.</title>
        <authorList>
            <person name="Zhang X."/>
            <person name="Sun L."/>
            <person name="Yuan J."/>
            <person name="Sun Y."/>
            <person name="Gao Y."/>
            <person name="Zhang L."/>
            <person name="Li S."/>
            <person name="Dai H."/>
            <person name="Hamel J.F."/>
            <person name="Liu C."/>
            <person name="Yu Y."/>
            <person name="Liu S."/>
            <person name="Lin W."/>
            <person name="Guo K."/>
            <person name="Jin S."/>
            <person name="Xu P."/>
            <person name="Storey K.B."/>
            <person name="Huan P."/>
            <person name="Zhang T."/>
            <person name="Zhou Y."/>
            <person name="Zhang J."/>
            <person name="Lin C."/>
            <person name="Li X."/>
            <person name="Xing L."/>
            <person name="Huo D."/>
            <person name="Sun M."/>
            <person name="Wang L."/>
            <person name="Mercier A."/>
            <person name="Li F."/>
            <person name="Yang H."/>
            <person name="Xiang J."/>
        </authorList>
    </citation>
    <scope>NUCLEOTIDE SEQUENCE [LARGE SCALE GENOMIC DNA]</scope>
    <source>
        <strain evidence="2">Shaxun</strain>
        <tissue evidence="2">Muscle</tissue>
    </source>
</reference>
<dbReference type="OrthoDB" id="10069720at2759"/>
<dbReference type="Proteomes" id="UP000230750">
    <property type="component" value="Unassembled WGS sequence"/>
</dbReference>
<evidence type="ECO:0000313" key="3">
    <source>
        <dbReference type="Proteomes" id="UP000230750"/>
    </source>
</evidence>
<evidence type="ECO:0008006" key="4">
    <source>
        <dbReference type="Google" id="ProtNLM"/>
    </source>
</evidence>
<dbReference type="GO" id="GO:0048203">
    <property type="term" value="P:vesicle targeting, trans-Golgi to endosome"/>
    <property type="evidence" value="ECO:0007669"/>
    <property type="project" value="InterPro"/>
</dbReference>
<dbReference type="GO" id="GO:0035650">
    <property type="term" value="F:AP-1 adaptor complex binding"/>
    <property type="evidence" value="ECO:0007669"/>
    <property type="project" value="InterPro"/>
</dbReference>
<proteinExistence type="predicted"/>
<sequence>MGNCLASLFGRPRRPRSYFTGRYKDYNVAVEFDNLIEDENDDGNERRWSLHQEEERTRLEEEAYIAANREAARIAKQAKRLEEQKRKKTTSNGSVKSWAGDNGDWSMANEDEEDFDSFLQTVTARSENVRASGLRRSPGSIPSQQTHSSRKQDPFQDSTPSDLFSSQKTDSEWEAEFVSAEKELVTTVAKDGSGDAPSASSLNGTLKDENATPLVKRPDTNSFSITDEEDDLILDIEPENSEDLDSAVQNDTDVFDQVDPKNASTIEARAFDIDIDKFLEELDAEL</sequence>
<feature type="compositionally biased region" description="Polar residues" evidence="1">
    <location>
        <begin position="155"/>
        <end position="168"/>
    </location>
</feature>
<dbReference type="InterPro" id="IPR031483">
    <property type="entry name" value="AP1AR"/>
</dbReference>
<dbReference type="Pfam" id="PF15745">
    <property type="entry name" value="AP1AR"/>
    <property type="match status" value="1"/>
</dbReference>
<evidence type="ECO:0000313" key="2">
    <source>
        <dbReference type="EMBL" id="PIK35995.1"/>
    </source>
</evidence>
<dbReference type="AlphaFoldDB" id="A0A2G8JJU0"/>
<keyword evidence="3" id="KW-1185">Reference proteome</keyword>
<gene>
    <name evidence="2" type="ORF">BSL78_27173</name>
</gene>
<name>A0A2G8JJU0_STIJA</name>
<protein>
    <recommendedName>
        <fullName evidence="4">AP-1 complex-associated regulatory protein</fullName>
    </recommendedName>
</protein>
<dbReference type="GO" id="GO:1900025">
    <property type="term" value="P:negative regulation of substrate adhesion-dependent cell spreading"/>
    <property type="evidence" value="ECO:0007669"/>
    <property type="project" value="InterPro"/>
</dbReference>
<feature type="region of interest" description="Disordered" evidence="1">
    <location>
        <begin position="190"/>
        <end position="223"/>
    </location>
</feature>
<comment type="caution">
    <text evidence="2">The sequence shown here is derived from an EMBL/GenBank/DDBJ whole genome shotgun (WGS) entry which is preliminary data.</text>
</comment>
<dbReference type="EMBL" id="MRZV01001765">
    <property type="protein sequence ID" value="PIK35995.1"/>
    <property type="molecule type" value="Genomic_DNA"/>
</dbReference>
<dbReference type="GO" id="GO:0005829">
    <property type="term" value="C:cytosol"/>
    <property type="evidence" value="ECO:0007669"/>
    <property type="project" value="GOC"/>
</dbReference>
<feature type="region of interest" description="Disordered" evidence="1">
    <location>
        <begin position="80"/>
        <end position="109"/>
    </location>
</feature>
<dbReference type="PANTHER" id="PTHR34529:SF1">
    <property type="entry name" value="AP-1 COMPLEX-ASSOCIATED REGULATORY PROTEIN"/>
    <property type="match status" value="1"/>
</dbReference>
<dbReference type="GO" id="GO:2000146">
    <property type="term" value="P:negative regulation of cell motility"/>
    <property type="evidence" value="ECO:0007669"/>
    <property type="project" value="InterPro"/>
</dbReference>
<evidence type="ECO:0000256" key="1">
    <source>
        <dbReference type="SAM" id="MobiDB-lite"/>
    </source>
</evidence>
<dbReference type="PANTHER" id="PTHR34529">
    <property type="entry name" value="AP-1 COMPLEX-ASSOCIATED REGULATORY PROTEIN"/>
    <property type="match status" value="1"/>
</dbReference>
<feature type="region of interest" description="Disordered" evidence="1">
    <location>
        <begin position="129"/>
        <end position="172"/>
    </location>
</feature>
<dbReference type="GO" id="GO:0034315">
    <property type="term" value="P:regulation of Arp2/3 complex-mediated actin nucleation"/>
    <property type="evidence" value="ECO:0007669"/>
    <property type="project" value="InterPro"/>
</dbReference>
<organism evidence="2 3">
    <name type="scientific">Stichopus japonicus</name>
    <name type="common">Sea cucumber</name>
    <dbReference type="NCBI Taxonomy" id="307972"/>
    <lineage>
        <taxon>Eukaryota</taxon>
        <taxon>Metazoa</taxon>
        <taxon>Echinodermata</taxon>
        <taxon>Eleutherozoa</taxon>
        <taxon>Echinozoa</taxon>
        <taxon>Holothuroidea</taxon>
        <taxon>Aspidochirotacea</taxon>
        <taxon>Aspidochirotida</taxon>
        <taxon>Stichopodidae</taxon>
        <taxon>Apostichopus</taxon>
    </lineage>
</organism>
<accession>A0A2G8JJU0</accession>